<dbReference type="GO" id="GO:0005737">
    <property type="term" value="C:cytoplasm"/>
    <property type="evidence" value="ECO:0000318"/>
    <property type="project" value="GO_Central"/>
</dbReference>
<feature type="non-terminal residue" evidence="4">
    <location>
        <position position="355"/>
    </location>
</feature>
<dbReference type="InterPro" id="IPR045864">
    <property type="entry name" value="aa-tRNA-synth_II/BPL/LPL"/>
</dbReference>
<dbReference type="FunCoup" id="F0ZGX9">
    <property type="interactions" value="140"/>
</dbReference>
<evidence type="ECO:0000259" key="3">
    <source>
        <dbReference type="PROSITE" id="PS51733"/>
    </source>
</evidence>
<dbReference type="Proteomes" id="UP000001064">
    <property type="component" value="Unassembled WGS sequence"/>
</dbReference>
<dbReference type="eggNOG" id="KOG1536">
    <property type="taxonomic scope" value="Eukaryota"/>
</dbReference>
<proteinExistence type="inferred from homology"/>
<dbReference type="PROSITE" id="PS51733">
    <property type="entry name" value="BPL_LPL_CATALYTIC"/>
    <property type="match status" value="1"/>
</dbReference>
<comment type="similarity">
    <text evidence="1">Belongs to the biotin--protein ligase family.</text>
</comment>
<name>F0ZGX9_DICPU</name>
<dbReference type="NCBIfam" id="TIGR00121">
    <property type="entry name" value="birA_ligase"/>
    <property type="match status" value="1"/>
</dbReference>
<dbReference type="InterPro" id="IPR004408">
    <property type="entry name" value="Biotin_CoA_COase_ligase"/>
</dbReference>
<organism evidence="4 5">
    <name type="scientific">Dictyostelium purpureum</name>
    <name type="common">Slime mold</name>
    <dbReference type="NCBI Taxonomy" id="5786"/>
    <lineage>
        <taxon>Eukaryota</taxon>
        <taxon>Amoebozoa</taxon>
        <taxon>Evosea</taxon>
        <taxon>Eumycetozoa</taxon>
        <taxon>Dictyostelia</taxon>
        <taxon>Dictyosteliales</taxon>
        <taxon>Dictyosteliaceae</taxon>
        <taxon>Dictyostelium</taxon>
    </lineage>
</organism>
<dbReference type="VEuPathDB" id="AmoebaDB:DICPUDRAFT_18614"/>
<dbReference type="PANTHER" id="PTHR12835">
    <property type="entry name" value="BIOTIN PROTEIN LIGASE"/>
    <property type="match status" value="1"/>
</dbReference>
<keyword evidence="5" id="KW-1185">Reference proteome</keyword>
<evidence type="ECO:0000256" key="1">
    <source>
        <dbReference type="ARBA" id="ARBA00009934"/>
    </source>
</evidence>
<dbReference type="SUPFAM" id="SSF55681">
    <property type="entry name" value="Class II aaRS and biotin synthetases"/>
    <property type="match status" value="1"/>
</dbReference>
<dbReference type="STRING" id="5786.F0ZGX9"/>
<dbReference type="InterPro" id="IPR003142">
    <property type="entry name" value="BPL_C"/>
</dbReference>
<feature type="non-terminal residue" evidence="4">
    <location>
        <position position="1"/>
    </location>
</feature>
<dbReference type="AlphaFoldDB" id="F0ZGX9"/>
<keyword evidence="2" id="KW-0436">Ligase</keyword>
<evidence type="ECO:0000256" key="2">
    <source>
        <dbReference type="ARBA" id="ARBA00022598"/>
    </source>
</evidence>
<dbReference type="PANTHER" id="PTHR12835:SF5">
    <property type="entry name" value="BIOTIN--PROTEIN LIGASE"/>
    <property type="match status" value="1"/>
</dbReference>
<dbReference type="KEGG" id="dpp:DICPUDRAFT_18614"/>
<evidence type="ECO:0000313" key="4">
    <source>
        <dbReference type="EMBL" id="EGC36791.1"/>
    </source>
</evidence>
<dbReference type="GeneID" id="10504056"/>
<accession>F0ZGX9</accession>
<reference evidence="5" key="1">
    <citation type="journal article" date="2011" name="Genome Biol.">
        <title>Comparative genomics of the social amoebae Dictyostelium discoideum and Dictyostelium purpureum.</title>
        <authorList>
            <consortium name="US DOE Joint Genome Institute (JGI-PGF)"/>
            <person name="Sucgang R."/>
            <person name="Kuo A."/>
            <person name="Tian X."/>
            <person name="Salerno W."/>
            <person name="Parikh A."/>
            <person name="Feasley C.L."/>
            <person name="Dalin E."/>
            <person name="Tu H."/>
            <person name="Huang E."/>
            <person name="Barry K."/>
            <person name="Lindquist E."/>
            <person name="Shapiro H."/>
            <person name="Bruce D."/>
            <person name="Schmutz J."/>
            <person name="Salamov A."/>
            <person name="Fey P."/>
            <person name="Gaudet P."/>
            <person name="Anjard C."/>
            <person name="Babu M.M."/>
            <person name="Basu S."/>
            <person name="Bushmanova Y."/>
            <person name="van der Wel H."/>
            <person name="Katoh-Kurasawa M."/>
            <person name="Dinh C."/>
            <person name="Coutinho P.M."/>
            <person name="Saito T."/>
            <person name="Elias M."/>
            <person name="Schaap P."/>
            <person name="Kay R.R."/>
            <person name="Henrissat B."/>
            <person name="Eichinger L."/>
            <person name="Rivero F."/>
            <person name="Putnam N.H."/>
            <person name="West C.M."/>
            <person name="Loomis W.F."/>
            <person name="Chisholm R.L."/>
            <person name="Shaulsky G."/>
            <person name="Strassmann J.E."/>
            <person name="Queller D.C."/>
            <person name="Kuspa A."/>
            <person name="Grigoriev I.V."/>
        </authorList>
    </citation>
    <scope>NUCLEOTIDE SEQUENCE [LARGE SCALE GENOMIC DNA]</scope>
    <source>
        <strain evidence="5">QSDP1</strain>
    </source>
</reference>
<protein>
    <recommendedName>
        <fullName evidence="3">BPL/LPL catalytic domain-containing protein</fullName>
    </recommendedName>
</protein>
<dbReference type="Pfam" id="PF02237">
    <property type="entry name" value="BPL_C"/>
    <property type="match status" value="1"/>
</dbReference>
<dbReference type="EMBL" id="GL871016">
    <property type="protein sequence ID" value="EGC36791.1"/>
    <property type="molecule type" value="Genomic_DNA"/>
</dbReference>
<dbReference type="InterPro" id="IPR004143">
    <property type="entry name" value="BPL_LPL_catalytic"/>
</dbReference>
<dbReference type="GO" id="GO:0004077">
    <property type="term" value="F:biotin--[biotin carboxyl-carrier protein] ligase activity"/>
    <property type="evidence" value="ECO:0000318"/>
    <property type="project" value="GO_Central"/>
</dbReference>
<dbReference type="Gene3D" id="3.30.930.10">
    <property type="entry name" value="Bira Bifunctional Protein, Domain 2"/>
    <property type="match status" value="1"/>
</dbReference>
<dbReference type="RefSeq" id="XP_003286662.1">
    <property type="nucleotide sequence ID" value="XM_003286614.1"/>
</dbReference>
<dbReference type="InParanoid" id="F0ZGX9"/>
<dbReference type="Pfam" id="PF03099">
    <property type="entry name" value="BPL_LplA_LipB"/>
    <property type="match status" value="1"/>
</dbReference>
<dbReference type="OMA" id="GHEENMS"/>
<sequence length="355" mass="40388">ILSLFSKSPIQLKEAIQKYGIQHYPNQPFATFYNSYDDALKDSTSEDKLKVLLENDYSGNSVNKDTNGALFNFKTYFDELNTILFGQQVFFTRLMSSTQLVSMKYFTNTMQGLAVVADQQNKAVGRGNNKWESPLGCLIYSFKCKQTDGNKLPFLQYVCGVALVEAVLSFPEAKDLNIRLKWPNDVYGNGLKIGGILCQSNYSDNEFDVVIGIGINVTNSNNPTITINQMIHLKEEQKKQKGHVSNPDSITPVYITREALLAKFFNIFEKIYIEFTKEGFAPLKQRYIDLWMHSNQIVHLKEQNKTVKIVGLEDNGFLKAVELDEKGNQVSNQYHELHPDGTSFDIDNLILKKKE</sequence>
<dbReference type="OrthoDB" id="16525at2759"/>
<gene>
    <name evidence="4" type="ORF">DICPUDRAFT_18614</name>
</gene>
<feature type="domain" description="BPL/LPL catalytic" evidence="3">
    <location>
        <begin position="74"/>
        <end position="276"/>
    </location>
</feature>
<dbReference type="CDD" id="cd16442">
    <property type="entry name" value="BPL"/>
    <property type="match status" value="1"/>
</dbReference>
<evidence type="ECO:0000313" key="5">
    <source>
        <dbReference type="Proteomes" id="UP000001064"/>
    </source>
</evidence>